<keyword evidence="3" id="KW-0238">DNA-binding</keyword>
<dbReference type="SUPFAM" id="SSF46785">
    <property type="entry name" value="Winged helix' DNA-binding domain"/>
    <property type="match status" value="1"/>
</dbReference>
<dbReference type="Gene3D" id="1.10.4040.10">
    <property type="entry name" value="Penicillinase repressor domain"/>
    <property type="match status" value="1"/>
</dbReference>
<dbReference type="GO" id="GO:0003677">
    <property type="term" value="F:DNA binding"/>
    <property type="evidence" value="ECO:0007669"/>
    <property type="project" value="UniProtKB-KW"/>
</dbReference>
<gene>
    <name evidence="5" type="primary">blaI_4</name>
    <name evidence="5" type="ORF">Mal52_03660</name>
</gene>
<dbReference type="InterPro" id="IPR036390">
    <property type="entry name" value="WH_DNA-bd_sf"/>
</dbReference>
<dbReference type="KEGG" id="sdyn:Mal52_03660"/>
<dbReference type="AlphaFoldDB" id="A0A517ZHG8"/>
<dbReference type="PIRSF" id="PIRSF019455">
    <property type="entry name" value="CopR_AtkY"/>
    <property type="match status" value="1"/>
</dbReference>
<evidence type="ECO:0000313" key="5">
    <source>
        <dbReference type="EMBL" id="QDU41911.1"/>
    </source>
</evidence>
<protein>
    <submittedName>
        <fullName evidence="5">Penicillinase repressor</fullName>
    </submittedName>
</protein>
<keyword evidence="4" id="KW-0804">Transcription</keyword>
<sequence length="114" mass="12687">MDIVYRRGSATAAEIRAELADPPSYSTVRTLLRVLLEKGHLKHKQDGPRYVYSPTLSAEKARRSALKQVLTTFFDGSAEKAMATLIDMSSAKLSQQDLNQLAQLIEHAKQGEKK</sequence>
<dbReference type="Gene3D" id="1.10.10.10">
    <property type="entry name" value="Winged helix-like DNA-binding domain superfamily/Winged helix DNA-binding domain"/>
    <property type="match status" value="1"/>
</dbReference>
<proteinExistence type="inferred from homology"/>
<dbReference type="EMBL" id="CP036276">
    <property type="protein sequence ID" value="QDU41911.1"/>
    <property type="molecule type" value="Genomic_DNA"/>
</dbReference>
<keyword evidence="2" id="KW-0805">Transcription regulation</keyword>
<dbReference type="Proteomes" id="UP000319383">
    <property type="component" value="Chromosome"/>
</dbReference>
<evidence type="ECO:0000256" key="3">
    <source>
        <dbReference type="ARBA" id="ARBA00023125"/>
    </source>
</evidence>
<evidence type="ECO:0000256" key="4">
    <source>
        <dbReference type="ARBA" id="ARBA00023163"/>
    </source>
</evidence>
<dbReference type="InterPro" id="IPR036388">
    <property type="entry name" value="WH-like_DNA-bd_sf"/>
</dbReference>
<evidence type="ECO:0000256" key="1">
    <source>
        <dbReference type="ARBA" id="ARBA00011046"/>
    </source>
</evidence>
<evidence type="ECO:0000313" key="6">
    <source>
        <dbReference type="Proteomes" id="UP000319383"/>
    </source>
</evidence>
<organism evidence="5 6">
    <name type="scientific">Symmachiella dynata</name>
    <dbReference type="NCBI Taxonomy" id="2527995"/>
    <lineage>
        <taxon>Bacteria</taxon>
        <taxon>Pseudomonadati</taxon>
        <taxon>Planctomycetota</taxon>
        <taxon>Planctomycetia</taxon>
        <taxon>Planctomycetales</taxon>
        <taxon>Planctomycetaceae</taxon>
        <taxon>Symmachiella</taxon>
    </lineage>
</organism>
<comment type="similarity">
    <text evidence="1">Belongs to the BlaI transcriptional regulatory family.</text>
</comment>
<accession>A0A517ZHG8</accession>
<dbReference type="GO" id="GO:0045892">
    <property type="term" value="P:negative regulation of DNA-templated transcription"/>
    <property type="evidence" value="ECO:0007669"/>
    <property type="project" value="InterPro"/>
</dbReference>
<dbReference type="Pfam" id="PF03965">
    <property type="entry name" value="Penicillinase_R"/>
    <property type="match status" value="1"/>
</dbReference>
<keyword evidence="6" id="KW-1185">Reference proteome</keyword>
<evidence type="ECO:0000256" key="2">
    <source>
        <dbReference type="ARBA" id="ARBA00023015"/>
    </source>
</evidence>
<dbReference type="InterPro" id="IPR005650">
    <property type="entry name" value="BlaI_family"/>
</dbReference>
<reference evidence="5 6" key="1">
    <citation type="submission" date="2019-02" db="EMBL/GenBank/DDBJ databases">
        <title>Deep-cultivation of Planctomycetes and their phenomic and genomic characterization uncovers novel biology.</title>
        <authorList>
            <person name="Wiegand S."/>
            <person name="Jogler M."/>
            <person name="Boedeker C."/>
            <person name="Pinto D."/>
            <person name="Vollmers J."/>
            <person name="Rivas-Marin E."/>
            <person name="Kohn T."/>
            <person name="Peeters S.H."/>
            <person name="Heuer A."/>
            <person name="Rast P."/>
            <person name="Oberbeckmann S."/>
            <person name="Bunk B."/>
            <person name="Jeske O."/>
            <person name="Meyerdierks A."/>
            <person name="Storesund J.E."/>
            <person name="Kallscheuer N."/>
            <person name="Luecker S."/>
            <person name="Lage O.M."/>
            <person name="Pohl T."/>
            <person name="Merkel B.J."/>
            <person name="Hornburger P."/>
            <person name="Mueller R.-W."/>
            <person name="Bruemmer F."/>
            <person name="Labrenz M."/>
            <person name="Spormann A.M."/>
            <person name="Op den Camp H."/>
            <person name="Overmann J."/>
            <person name="Amann R."/>
            <person name="Jetten M.S.M."/>
            <person name="Mascher T."/>
            <person name="Medema M.H."/>
            <person name="Devos D.P."/>
            <person name="Kaster A.-K."/>
            <person name="Ovreas L."/>
            <person name="Rohde M."/>
            <person name="Galperin M.Y."/>
            <person name="Jogler C."/>
        </authorList>
    </citation>
    <scope>NUCLEOTIDE SEQUENCE [LARGE SCALE GENOMIC DNA]</scope>
    <source>
        <strain evidence="5 6">Mal52</strain>
    </source>
</reference>
<name>A0A517ZHG8_9PLAN</name>